<gene>
    <name evidence="1" type="ORF">LITE_LOCUS3456</name>
</gene>
<dbReference type="GO" id="GO:0048367">
    <property type="term" value="P:shoot system development"/>
    <property type="evidence" value="ECO:0007669"/>
    <property type="project" value="InterPro"/>
</dbReference>
<proteinExistence type="predicted"/>
<accession>A0AAV0HD99</accession>
<name>A0AAV0HD99_9ROSI</name>
<dbReference type="InterPro" id="IPR004320">
    <property type="entry name" value="BPS1_pln"/>
</dbReference>
<sequence>MVATCHVRSISLPTRIHPTTLAVEVQLERLRSSESASTSDSTTQLSILRELHECVDDLLQLPTTQKSLSQSMEESLINESLRLLEICGATKEIFAQLKDCVKLLESSLRRKSSNLNSEIDAFVSSTKRLRKLACKTLKSSKKTKSAATDPEPEDSIFGLLKEVESASFSAFESLLSSVSGAESRGWSVVSKYLKSKQDKATEMGQLQSELMVLRSNSKAVTSVEEVQKVLKGLAGMEWSLQESEEELDCIYRKLVKTRVSFLNILNH</sequence>
<organism evidence="1 2">
    <name type="scientific">Linum tenue</name>
    <dbReference type="NCBI Taxonomy" id="586396"/>
    <lineage>
        <taxon>Eukaryota</taxon>
        <taxon>Viridiplantae</taxon>
        <taxon>Streptophyta</taxon>
        <taxon>Embryophyta</taxon>
        <taxon>Tracheophyta</taxon>
        <taxon>Spermatophyta</taxon>
        <taxon>Magnoliopsida</taxon>
        <taxon>eudicotyledons</taxon>
        <taxon>Gunneridae</taxon>
        <taxon>Pentapetalae</taxon>
        <taxon>rosids</taxon>
        <taxon>fabids</taxon>
        <taxon>Malpighiales</taxon>
        <taxon>Linaceae</taxon>
        <taxon>Linum</taxon>
    </lineage>
</organism>
<comment type="caution">
    <text evidence="1">The sequence shown here is derived from an EMBL/GenBank/DDBJ whole genome shotgun (WGS) entry which is preliminary data.</text>
</comment>
<protein>
    <submittedName>
        <fullName evidence="1">Uncharacterized protein</fullName>
    </submittedName>
</protein>
<dbReference type="Proteomes" id="UP001154282">
    <property type="component" value="Unassembled WGS sequence"/>
</dbReference>
<dbReference type="PANTHER" id="PTHR33070:SF115">
    <property type="entry name" value="T23E18.15"/>
    <property type="match status" value="1"/>
</dbReference>
<evidence type="ECO:0000313" key="1">
    <source>
        <dbReference type="EMBL" id="CAI0382175.1"/>
    </source>
</evidence>
<dbReference type="EMBL" id="CAMGYJ010000002">
    <property type="protein sequence ID" value="CAI0382175.1"/>
    <property type="molecule type" value="Genomic_DNA"/>
</dbReference>
<evidence type="ECO:0000313" key="2">
    <source>
        <dbReference type="Proteomes" id="UP001154282"/>
    </source>
</evidence>
<dbReference type="AlphaFoldDB" id="A0AAV0HD99"/>
<keyword evidence="2" id="KW-1185">Reference proteome</keyword>
<dbReference type="PANTHER" id="PTHR33070">
    <property type="entry name" value="OS06G0725500 PROTEIN"/>
    <property type="match status" value="1"/>
</dbReference>
<dbReference type="GO" id="GO:0048364">
    <property type="term" value="P:root development"/>
    <property type="evidence" value="ECO:0007669"/>
    <property type="project" value="InterPro"/>
</dbReference>
<dbReference type="Pfam" id="PF03087">
    <property type="entry name" value="BPS1"/>
    <property type="match status" value="1"/>
</dbReference>
<reference evidence="1" key="1">
    <citation type="submission" date="2022-08" db="EMBL/GenBank/DDBJ databases">
        <authorList>
            <person name="Gutierrez-Valencia J."/>
        </authorList>
    </citation>
    <scope>NUCLEOTIDE SEQUENCE</scope>
</reference>